<dbReference type="Proteomes" id="UP000479293">
    <property type="component" value="Unassembled WGS sequence"/>
</dbReference>
<evidence type="ECO:0000313" key="2">
    <source>
        <dbReference type="EMBL" id="MPR37349.1"/>
    </source>
</evidence>
<feature type="compositionally biased region" description="Low complexity" evidence="1">
    <location>
        <begin position="1"/>
        <end position="11"/>
    </location>
</feature>
<protein>
    <submittedName>
        <fullName evidence="2">Uncharacterized protein</fullName>
    </submittedName>
</protein>
<comment type="caution">
    <text evidence="2">The sequence shown here is derived from an EMBL/GenBank/DDBJ whole genome shotgun (WGS) entry which is preliminary data.</text>
</comment>
<evidence type="ECO:0000256" key="1">
    <source>
        <dbReference type="SAM" id="MobiDB-lite"/>
    </source>
</evidence>
<sequence length="125" mass="13810">MVTAAARYTGAGRRKHPHQPSEKISHSEIGAVYTNPVLLFPYLFSRISTKVVAATAVDRKTRMIYPGVCKGPVKDGQRNVKVAASAFRNDNYHTALEKRQSWRLILLRPTADSRHLPPQAGSVSA</sequence>
<reference evidence="2 3" key="1">
    <citation type="submission" date="2019-10" db="EMBL/GenBank/DDBJ databases">
        <title>Draft Genome Sequence of Cytophagaceae sp. SJW1-29.</title>
        <authorList>
            <person name="Choi A."/>
        </authorList>
    </citation>
    <scope>NUCLEOTIDE SEQUENCE [LARGE SCALE GENOMIC DNA]</scope>
    <source>
        <strain evidence="2 3">SJW1-29</strain>
    </source>
</reference>
<organism evidence="2 3">
    <name type="scientific">Salmonirosea aquatica</name>
    <dbReference type="NCBI Taxonomy" id="2654236"/>
    <lineage>
        <taxon>Bacteria</taxon>
        <taxon>Pseudomonadati</taxon>
        <taxon>Bacteroidota</taxon>
        <taxon>Cytophagia</taxon>
        <taxon>Cytophagales</taxon>
        <taxon>Spirosomataceae</taxon>
        <taxon>Salmonirosea</taxon>
    </lineage>
</organism>
<dbReference type="EMBL" id="WHLY01000004">
    <property type="protein sequence ID" value="MPR37349.1"/>
    <property type="molecule type" value="Genomic_DNA"/>
</dbReference>
<keyword evidence="3" id="KW-1185">Reference proteome</keyword>
<feature type="region of interest" description="Disordered" evidence="1">
    <location>
        <begin position="1"/>
        <end position="23"/>
    </location>
</feature>
<accession>A0A7C9FSE3</accession>
<evidence type="ECO:0000313" key="3">
    <source>
        <dbReference type="Proteomes" id="UP000479293"/>
    </source>
</evidence>
<dbReference type="AlphaFoldDB" id="A0A7C9FSE3"/>
<proteinExistence type="predicted"/>
<dbReference type="RefSeq" id="WP_152766764.1">
    <property type="nucleotide sequence ID" value="NZ_WHLY01000004.1"/>
</dbReference>
<name>A0A7C9FSE3_9BACT</name>
<gene>
    <name evidence="2" type="ORF">GBK04_29490</name>
</gene>